<protein>
    <submittedName>
        <fullName evidence="10">Zinc transporter 4-like</fullName>
    </submittedName>
</protein>
<evidence type="ECO:0000256" key="5">
    <source>
        <dbReference type="ARBA" id="ARBA00023136"/>
    </source>
</evidence>
<evidence type="ECO:0000313" key="9">
    <source>
        <dbReference type="Proteomes" id="UP000694843"/>
    </source>
</evidence>
<comment type="subcellular location">
    <subcellularLocation>
        <location evidence="1">Membrane</location>
        <topology evidence="1">Multi-pass membrane protein</topology>
    </subcellularLocation>
</comment>
<name>A0A8B7PSG6_HYAAZ</name>
<dbReference type="GO" id="GO:0010043">
    <property type="term" value="P:response to zinc ion"/>
    <property type="evidence" value="ECO:0007669"/>
    <property type="project" value="TreeGrafter"/>
</dbReference>
<feature type="compositionally biased region" description="Acidic residues" evidence="6">
    <location>
        <begin position="28"/>
        <end position="37"/>
    </location>
</feature>
<dbReference type="KEGG" id="hazt:108683342"/>
<sequence>MTSTAPKRCPRDDPVLSEEGRGSRDETTSESDAESDESREVLQAAGSQFSGSLAVLFDCGHLLCDVCGLLAVLAASRVAARSPTPVMTFGFQRAEVVCSLVSVQQTWLVCGLLVYAAAARVASLHYEDLDPDLMIVSALLGFAGNLLKLPRISSSYKFSHATKFDQKTPFFGVGGTNSRRPTRAPLLRVSLLHAYGDVTLTASVLVAALVIRVQVGLGQ</sequence>
<feature type="transmembrane region" description="Helical" evidence="7">
    <location>
        <begin position="96"/>
        <end position="118"/>
    </location>
</feature>
<keyword evidence="4 7" id="KW-1133">Transmembrane helix</keyword>
<evidence type="ECO:0000313" key="10">
    <source>
        <dbReference type="RefSeq" id="XP_018028137.1"/>
    </source>
</evidence>
<evidence type="ECO:0000256" key="3">
    <source>
        <dbReference type="ARBA" id="ARBA00022906"/>
    </source>
</evidence>
<feature type="region of interest" description="Disordered" evidence="6">
    <location>
        <begin position="1"/>
        <end position="40"/>
    </location>
</feature>
<organism evidence="9 10">
    <name type="scientific">Hyalella azteca</name>
    <name type="common">Amphipod</name>
    <dbReference type="NCBI Taxonomy" id="294128"/>
    <lineage>
        <taxon>Eukaryota</taxon>
        <taxon>Metazoa</taxon>
        <taxon>Ecdysozoa</taxon>
        <taxon>Arthropoda</taxon>
        <taxon>Crustacea</taxon>
        <taxon>Multicrustacea</taxon>
        <taxon>Malacostraca</taxon>
        <taxon>Eumalacostraca</taxon>
        <taxon>Peracarida</taxon>
        <taxon>Amphipoda</taxon>
        <taxon>Senticaudata</taxon>
        <taxon>Talitrida</taxon>
        <taxon>Talitroidea</taxon>
        <taxon>Hyalellidae</taxon>
        <taxon>Hyalella</taxon>
    </lineage>
</organism>
<keyword evidence="5 7" id="KW-0472">Membrane</keyword>
<evidence type="ECO:0000256" key="4">
    <source>
        <dbReference type="ARBA" id="ARBA00022989"/>
    </source>
</evidence>
<keyword evidence="2 7" id="KW-0812">Transmembrane</keyword>
<dbReference type="InterPro" id="IPR027469">
    <property type="entry name" value="Cation_efflux_TMD_sf"/>
</dbReference>
<dbReference type="GeneID" id="108683342"/>
<evidence type="ECO:0000256" key="2">
    <source>
        <dbReference type="ARBA" id="ARBA00022692"/>
    </source>
</evidence>
<dbReference type="OrthoDB" id="9944568at2759"/>
<proteinExistence type="predicted"/>
<dbReference type="RefSeq" id="XP_018028137.1">
    <property type="nucleotide sequence ID" value="XM_018172648.1"/>
</dbReference>
<reference evidence="10" key="1">
    <citation type="submission" date="2025-08" db="UniProtKB">
        <authorList>
            <consortium name="RefSeq"/>
        </authorList>
    </citation>
    <scope>IDENTIFICATION</scope>
    <source>
        <tissue evidence="10">Whole organism</tissue>
    </source>
</reference>
<dbReference type="Gene3D" id="1.20.1510.10">
    <property type="entry name" value="Cation efflux protein transmembrane domain"/>
    <property type="match status" value="1"/>
</dbReference>
<dbReference type="Pfam" id="PF01545">
    <property type="entry name" value="Cation_efflux"/>
    <property type="match status" value="1"/>
</dbReference>
<feature type="domain" description="Cation efflux protein transmembrane" evidence="8">
    <location>
        <begin position="43"/>
        <end position="213"/>
    </location>
</feature>
<dbReference type="GO" id="GO:0005886">
    <property type="term" value="C:plasma membrane"/>
    <property type="evidence" value="ECO:0007669"/>
    <property type="project" value="TreeGrafter"/>
</dbReference>
<feature type="transmembrane region" description="Helical" evidence="7">
    <location>
        <begin position="133"/>
        <end position="149"/>
    </location>
</feature>
<dbReference type="Proteomes" id="UP000694843">
    <property type="component" value="Unplaced"/>
</dbReference>
<feature type="transmembrane region" description="Helical" evidence="7">
    <location>
        <begin position="189"/>
        <end position="211"/>
    </location>
</feature>
<evidence type="ECO:0000256" key="1">
    <source>
        <dbReference type="ARBA" id="ARBA00004141"/>
    </source>
</evidence>
<dbReference type="PANTHER" id="PTHR11562">
    <property type="entry name" value="CATION EFFLUX PROTEIN/ ZINC TRANSPORTER"/>
    <property type="match status" value="1"/>
</dbReference>
<keyword evidence="3" id="KW-0406">Ion transport</keyword>
<evidence type="ECO:0000256" key="7">
    <source>
        <dbReference type="SAM" id="Phobius"/>
    </source>
</evidence>
<accession>A0A8B7PSG6</accession>
<gene>
    <name evidence="10" type="primary">LOC108683342</name>
</gene>
<dbReference type="PANTHER" id="PTHR11562:SF84">
    <property type="entry name" value="LD05335P"/>
    <property type="match status" value="1"/>
</dbReference>
<evidence type="ECO:0000256" key="6">
    <source>
        <dbReference type="SAM" id="MobiDB-lite"/>
    </source>
</evidence>
<dbReference type="InterPro" id="IPR050681">
    <property type="entry name" value="CDF/SLC30A"/>
</dbReference>
<evidence type="ECO:0000259" key="8">
    <source>
        <dbReference type="Pfam" id="PF01545"/>
    </source>
</evidence>
<dbReference type="GO" id="GO:0005385">
    <property type="term" value="F:zinc ion transmembrane transporter activity"/>
    <property type="evidence" value="ECO:0007669"/>
    <property type="project" value="TreeGrafter"/>
</dbReference>
<dbReference type="InterPro" id="IPR058533">
    <property type="entry name" value="Cation_efflux_TM"/>
</dbReference>
<feature type="compositionally biased region" description="Basic and acidic residues" evidence="6">
    <location>
        <begin position="9"/>
        <end position="27"/>
    </location>
</feature>
<dbReference type="SUPFAM" id="SSF161111">
    <property type="entry name" value="Cation efflux protein transmembrane domain-like"/>
    <property type="match status" value="1"/>
</dbReference>
<dbReference type="OMA" id="CAKDENT"/>
<keyword evidence="3" id="KW-0813">Transport</keyword>
<keyword evidence="3" id="KW-0864">Zinc transport</keyword>
<keyword evidence="3" id="KW-0862">Zinc</keyword>
<keyword evidence="9" id="KW-1185">Reference proteome</keyword>
<dbReference type="AlphaFoldDB" id="A0A8B7PSG6"/>